<evidence type="ECO:0000313" key="2">
    <source>
        <dbReference type="Proteomes" id="UP001320326"/>
    </source>
</evidence>
<dbReference type="Proteomes" id="UP001320326">
    <property type="component" value="Chromosome"/>
</dbReference>
<sequence>MLPGCPAPAVVRWIAAAKPGAISGAAMRWILMRVPLLDS</sequence>
<keyword evidence="1" id="KW-0547">Nucleotide-binding</keyword>
<dbReference type="GO" id="GO:0005524">
    <property type="term" value="F:ATP binding"/>
    <property type="evidence" value="ECO:0007669"/>
    <property type="project" value="UniProtKB-KW"/>
</dbReference>
<dbReference type="AlphaFoldDB" id="A0AAN1XBM3"/>
<protein>
    <submittedName>
        <fullName evidence="1">Lipid A export ATP-binding/permease protein MsbA</fullName>
    </submittedName>
</protein>
<gene>
    <name evidence="1" type="ORF">MIZ01_2166</name>
</gene>
<dbReference type="EMBL" id="AP023423">
    <property type="protein sequence ID" value="BCK88363.1"/>
    <property type="molecule type" value="Genomic_DNA"/>
</dbReference>
<accession>A0AAN1XBM3</accession>
<dbReference type="KEGG" id="seme:MIZ01_2166"/>
<evidence type="ECO:0000313" key="1">
    <source>
        <dbReference type="EMBL" id="BCK88363.1"/>
    </source>
</evidence>
<keyword evidence="1" id="KW-0067">ATP-binding</keyword>
<proteinExistence type="predicted"/>
<name>A0AAN1XBM3_9PROT</name>
<keyword evidence="2" id="KW-1185">Reference proteome</keyword>
<reference evidence="1 2" key="1">
    <citation type="journal article" date="2022" name="Int. J. Syst. Evol. Microbiol.">
        <title>&lt;i&gt;Sideroxyarcus emersonii&lt;/i&gt; gen. nov. sp. nov., a neutrophilic, microaerobic iron- and thiosulfate-oxidizing bacterium isolated from iron-rich wetland sediment.</title>
        <authorList>
            <person name="Kato S."/>
            <person name="Itoh T."/>
            <person name="Iino T."/>
            <person name="Ohkuma M."/>
        </authorList>
    </citation>
    <scope>NUCLEOTIDE SEQUENCE [LARGE SCALE GENOMIC DNA]</scope>
    <source>
        <strain evidence="1 2">MIZ01</strain>
    </source>
</reference>
<organism evidence="1 2">
    <name type="scientific">Sideroxyarcus emersonii</name>
    <dbReference type="NCBI Taxonomy" id="2764705"/>
    <lineage>
        <taxon>Bacteria</taxon>
        <taxon>Pseudomonadati</taxon>
        <taxon>Pseudomonadota</taxon>
        <taxon>Betaproteobacteria</taxon>
        <taxon>Nitrosomonadales</taxon>
        <taxon>Gallionellaceae</taxon>
        <taxon>Sideroxyarcus</taxon>
    </lineage>
</organism>